<sequence length="81" mass="8523">MVEVNLWSGLRRFTDGELVVTVEASTIGEMLDALKAAHPGLAPVIDAGVSVAVDGEVIAANYALPVRPDSEVYLMQKLKGG</sequence>
<name>A0ABQ5LQ14_9RHOB</name>
<protein>
    <recommendedName>
        <fullName evidence="3">MoaD/ThiS family protein</fullName>
    </recommendedName>
</protein>
<dbReference type="Pfam" id="PF02597">
    <property type="entry name" value="ThiS"/>
    <property type="match status" value="1"/>
</dbReference>
<dbReference type="InterPro" id="IPR012675">
    <property type="entry name" value="Beta-grasp_dom_sf"/>
</dbReference>
<keyword evidence="2" id="KW-1185">Reference proteome</keyword>
<dbReference type="CDD" id="cd17040">
    <property type="entry name" value="Ubl_MoaD_like"/>
    <property type="match status" value="1"/>
</dbReference>
<organism evidence="1 2">
    <name type="scientific">Sinisalibacter aestuarii</name>
    <dbReference type="NCBI Taxonomy" id="2949426"/>
    <lineage>
        <taxon>Bacteria</taxon>
        <taxon>Pseudomonadati</taxon>
        <taxon>Pseudomonadota</taxon>
        <taxon>Alphaproteobacteria</taxon>
        <taxon>Rhodobacterales</taxon>
        <taxon>Roseobacteraceae</taxon>
        <taxon>Sinisalibacter</taxon>
    </lineage>
</organism>
<dbReference type="InterPro" id="IPR003749">
    <property type="entry name" value="ThiS/MoaD-like"/>
</dbReference>
<dbReference type="EMBL" id="BROH01000001">
    <property type="protein sequence ID" value="GKY87061.1"/>
    <property type="molecule type" value="Genomic_DNA"/>
</dbReference>
<dbReference type="RefSeq" id="WP_281840995.1">
    <property type="nucleotide sequence ID" value="NZ_BROH01000001.1"/>
</dbReference>
<proteinExistence type="predicted"/>
<evidence type="ECO:0000313" key="1">
    <source>
        <dbReference type="EMBL" id="GKY87061.1"/>
    </source>
</evidence>
<evidence type="ECO:0008006" key="3">
    <source>
        <dbReference type="Google" id="ProtNLM"/>
    </source>
</evidence>
<dbReference type="InterPro" id="IPR016155">
    <property type="entry name" value="Mopterin_synth/thiamin_S_b"/>
</dbReference>
<reference evidence="1" key="1">
    <citation type="journal article" date="2023" name="Int. J. Syst. Evol. Microbiol.">
        <title>Sinisalibacter aestuarii sp. nov., isolated from estuarine sediment of the Arakawa River.</title>
        <authorList>
            <person name="Arafat S.T."/>
            <person name="Hirano S."/>
            <person name="Sato A."/>
            <person name="Takeuchi K."/>
            <person name="Yasuda T."/>
            <person name="Terahara T."/>
            <person name="Hamada M."/>
            <person name="Kobayashi T."/>
        </authorList>
    </citation>
    <scope>NUCLEOTIDE SEQUENCE</scope>
    <source>
        <strain evidence="1">B-399</strain>
    </source>
</reference>
<dbReference type="Proteomes" id="UP001144205">
    <property type="component" value="Unassembled WGS sequence"/>
</dbReference>
<comment type="caution">
    <text evidence="1">The sequence shown here is derived from an EMBL/GenBank/DDBJ whole genome shotgun (WGS) entry which is preliminary data.</text>
</comment>
<dbReference type="SUPFAM" id="SSF54285">
    <property type="entry name" value="MoaD/ThiS"/>
    <property type="match status" value="1"/>
</dbReference>
<gene>
    <name evidence="1" type="ORF">STA1M1_09300</name>
</gene>
<dbReference type="Gene3D" id="3.10.20.30">
    <property type="match status" value="1"/>
</dbReference>
<evidence type="ECO:0000313" key="2">
    <source>
        <dbReference type="Proteomes" id="UP001144205"/>
    </source>
</evidence>
<accession>A0ABQ5LQ14</accession>